<comment type="caution">
    <text evidence="2">The sequence shown here is derived from an EMBL/GenBank/DDBJ whole genome shotgun (WGS) entry which is preliminary data.</text>
</comment>
<feature type="region of interest" description="Disordered" evidence="1">
    <location>
        <begin position="155"/>
        <end position="193"/>
    </location>
</feature>
<gene>
    <name evidence="2" type="ORF">F3087_41050</name>
</gene>
<dbReference type="EMBL" id="VXLC01000033">
    <property type="protein sequence ID" value="KAA8880502.1"/>
    <property type="molecule type" value="Genomic_DNA"/>
</dbReference>
<sequence>MPDVPASMPDPRDPMQIDVDRLVELAAEIERHRHLLRSAADDYRRRVTERVEYLDPPDRDMRLAHAERLIDALMIDPIRHLELDLDAYRAVRDGAPIEFDADRRTYVLRRPRREPLPIRPGLPEHRLGVIARLAGLGLRLEQIQVVALTTAQVKAPNEQAEPPATTPVVRRGTTKPSRSGIHRPHRRRAQRGR</sequence>
<protein>
    <submittedName>
        <fullName evidence="2">Uncharacterized protein</fullName>
    </submittedName>
</protein>
<dbReference type="Proteomes" id="UP000323876">
    <property type="component" value="Unassembled WGS sequence"/>
</dbReference>
<dbReference type="OrthoDB" id="4550204at2"/>
<name>A0A5N0DTU8_9NOCA</name>
<evidence type="ECO:0000313" key="3">
    <source>
        <dbReference type="Proteomes" id="UP000323876"/>
    </source>
</evidence>
<dbReference type="RefSeq" id="WP_150407583.1">
    <property type="nucleotide sequence ID" value="NZ_VXLC01000033.1"/>
</dbReference>
<proteinExistence type="predicted"/>
<evidence type="ECO:0000256" key="1">
    <source>
        <dbReference type="SAM" id="MobiDB-lite"/>
    </source>
</evidence>
<organism evidence="2 3">
    <name type="scientific">Nocardia colli</name>
    <dbReference type="NCBI Taxonomy" id="2545717"/>
    <lineage>
        <taxon>Bacteria</taxon>
        <taxon>Bacillati</taxon>
        <taxon>Actinomycetota</taxon>
        <taxon>Actinomycetes</taxon>
        <taxon>Mycobacteriales</taxon>
        <taxon>Nocardiaceae</taxon>
        <taxon>Nocardia</taxon>
    </lineage>
</organism>
<keyword evidence="3" id="KW-1185">Reference proteome</keyword>
<accession>A0A5N0DTU8</accession>
<feature type="compositionally biased region" description="Basic residues" evidence="1">
    <location>
        <begin position="180"/>
        <end position="193"/>
    </location>
</feature>
<reference evidence="2 3" key="1">
    <citation type="submission" date="2019-09" db="EMBL/GenBank/DDBJ databases">
        <authorList>
            <person name="Wang X."/>
        </authorList>
    </citation>
    <scope>NUCLEOTIDE SEQUENCE [LARGE SCALE GENOMIC DNA]</scope>
    <source>
        <strain evidence="2 3">CICC 11023</strain>
    </source>
</reference>
<evidence type="ECO:0000313" key="2">
    <source>
        <dbReference type="EMBL" id="KAA8880502.1"/>
    </source>
</evidence>
<dbReference type="AlphaFoldDB" id="A0A5N0DTU8"/>